<dbReference type="SUPFAM" id="SSF51338">
    <property type="entry name" value="Composite domain of metallo-dependent hydrolases"/>
    <property type="match status" value="1"/>
</dbReference>
<name>A0AAE3ZJL0_9ACTN</name>
<reference evidence="2" key="1">
    <citation type="submission" date="2023-07" db="EMBL/GenBank/DDBJ databases">
        <title>Sequencing the genomes of 1000 actinobacteria strains.</title>
        <authorList>
            <person name="Klenk H.-P."/>
        </authorList>
    </citation>
    <scope>NUCLEOTIDE SEQUENCE</scope>
    <source>
        <strain evidence="2">DSM 45977</strain>
    </source>
</reference>
<dbReference type="PANTHER" id="PTHR22642:SF2">
    <property type="entry name" value="PROTEIN LONG AFTER FAR-RED 3"/>
    <property type="match status" value="1"/>
</dbReference>
<evidence type="ECO:0000313" key="2">
    <source>
        <dbReference type="EMBL" id="MDR7304079.1"/>
    </source>
</evidence>
<dbReference type="Pfam" id="PF07969">
    <property type="entry name" value="Amidohydro_3"/>
    <property type="match status" value="1"/>
</dbReference>
<dbReference type="RefSeq" id="WP_310277235.1">
    <property type="nucleotide sequence ID" value="NZ_JAVDXW010000001.1"/>
</dbReference>
<dbReference type="PANTHER" id="PTHR22642">
    <property type="entry name" value="IMIDAZOLONEPROPIONASE"/>
    <property type="match status" value="1"/>
</dbReference>
<dbReference type="CDD" id="cd01300">
    <property type="entry name" value="YtcJ_like"/>
    <property type="match status" value="1"/>
</dbReference>
<dbReference type="GO" id="GO:0016810">
    <property type="term" value="F:hydrolase activity, acting on carbon-nitrogen (but not peptide) bonds"/>
    <property type="evidence" value="ECO:0007669"/>
    <property type="project" value="InterPro"/>
</dbReference>
<dbReference type="InterPro" id="IPR032466">
    <property type="entry name" value="Metal_Hydrolase"/>
</dbReference>
<dbReference type="InterPro" id="IPR013108">
    <property type="entry name" value="Amidohydro_3"/>
</dbReference>
<keyword evidence="3" id="KW-1185">Reference proteome</keyword>
<feature type="domain" description="Amidohydrolase 3" evidence="1">
    <location>
        <begin position="48"/>
        <end position="519"/>
    </location>
</feature>
<evidence type="ECO:0000259" key="1">
    <source>
        <dbReference type="Pfam" id="PF07969"/>
    </source>
</evidence>
<comment type="caution">
    <text evidence="2">The sequence shown here is derived from an EMBL/GenBank/DDBJ whole genome shotgun (WGS) entry which is preliminary data.</text>
</comment>
<evidence type="ECO:0000313" key="3">
    <source>
        <dbReference type="Proteomes" id="UP001180845"/>
    </source>
</evidence>
<dbReference type="Gene3D" id="3.20.20.140">
    <property type="entry name" value="Metal-dependent hydrolases"/>
    <property type="match status" value="1"/>
</dbReference>
<sequence>MSVALINGKIYTVDTKFPWAEAVLVEEGIFTAVGSTEEIRSVSPAEAEIIDLEGHMVMPGLHDAHIHLLASGLKFQYECRLSPASDPEQIVRDLTECHCSGPAAEGEQPWVVGGEFLPQAFDDGELDRRFLDESFPDRPVFLYDYSIHHGLVNSKALELAGLSEASQDPPGGRLIRRPGSRELTGELVEQARWPVMRAIPDYPESTYREALRWAIATCHQYGITSAQEASASPQALHALAELERAGELHLQVAAHLPWREEGFGMATAAELDRSIADRSSTASKHVHTDFVKIWLDGAPLPPHMTQVDLHEDGTVDEANLLVPAEQLLELIRRFDAEGLSVKIHCAGEGSVHAALDAFEGVRKVNGANGPTHEIAHCTFINDADYARFPQLNVVAEMSPAIWHIEEFGLQNGFKFGSILRAGATMTVGSDWIITANPNLFPALQGMLQRGEEAVDLATAVELMTLGGARVIGRANRQGSVQVGKSADLIVLDRNIFEVPADEIGETRVLRTLFEGRTVYREESP</sequence>
<dbReference type="SUPFAM" id="SSF51556">
    <property type="entry name" value="Metallo-dependent hydrolases"/>
    <property type="match status" value="1"/>
</dbReference>
<organism evidence="2 3">
    <name type="scientific">Haloactinomyces albus</name>
    <dbReference type="NCBI Taxonomy" id="1352928"/>
    <lineage>
        <taxon>Bacteria</taxon>
        <taxon>Bacillati</taxon>
        <taxon>Actinomycetota</taxon>
        <taxon>Actinomycetes</taxon>
        <taxon>Actinopolysporales</taxon>
        <taxon>Actinopolysporaceae</taxon>
        <taxon>Haloactinomyces</taxon>
    </lineage>
</organism>
<dbReference type="InterPro" id="IPR033932">
    <property type="entry name" value="YtcJ-like"/>
</dbReference>
<dbReference type="AlphaFoldDB" id="A0AAE3ZJL0"/>
<dbReference type="InterPro" id="IPR011059">
    <property type="entry name" value="Metal-dep_hydrolase_composite"/>
</dbReference>
<protein>
    <submittedName>
        <fullName evidence="2">Amidohydrolase YtcJ</fullName>
    </submittedName>
</protein>
<accession>A0AAE3ZJL0</accession>
<proteinExistence type="predicted"/>
<dbReference type="Gene3D" id="3.10.310.70">
    <property type="match status" value="1"/>
</dbReference>
<dbReference type="EMBL" id="JAVDXW010000001">
    <property type="protein sequence ID" value="MDR7304079.1"/>
    <property type="molecule type" value="Genomic_DNA"/>
</dbReference>
<gene>
    <name evidence="2" type="ORF">JOF55_004260</name>
</gene>
<dbReference type="Proteomes" id="UP001180845">
    <property type="component" value="Unassembled WGS sequence"/>
</dbReference>
<dbReference type="Gene3D" id="2.30.40.10">
    <property type="entry name" value="Urease, subunit C, domain 1"/>
    <property type="match status" value="1"/>
</dbReference>